<dbReference type="InterPro" id="IPR035367">
    <property type="entry name" value="Nrap_D2"/>
</dbReference>
<keyword evidence="6 10" id="KW-0694">RNA-binding</keyword>
<evidence type="ECO:0000259" key="16">
    <source>
        <dbReference type="Pfam" id="PF17406"/>
    </source>
</evidence>
<dbReference type="Pfam" id="PF17405">
    <property type="entry name" value="Nrap_D4"/>
    <property type="match status" value="1"/>
</dbReference>
<dbReference type="InterPro" id="IPR035368">
    <property type="entry name" value="Nrap_D3"/>
</dbReference>
<evidence type="ECO:0000259" key="17">
    <source>
        <dbReference type="Pfam" id="PF17407"/>
    </source>
</evidence>
<comment type="similarity">
    <text evidence="3 10">Belongs to the NRAP family.</text>
</comment>
<dbReference type="InterPro" id="IPR005554">
    <property type="entry name" value="NOL6/Upt22"/>
</dbReference>
<feature type="domain" description="Nrap protein" evidence="15">
    <location>
        <begin position="623"/>
        <end position="829"/>
    </location>
</feature>
<dbReference type="Proteomes" id="UP001152562">
    <property type="component" value="Unassembled WGS sequence"/>
</dbReference>
<dbReference type="GO" id="GO:0032040">
    <property type="term" value="C:small-subunit processome"/>
    <property type="evidence" value="ECO:0007669"/>
    <property type="project" value="TreeGrafter"/>
</dbReference>
<protein>
    <recommendedName>
        <fullName evidence="4 10">Nucleolar protein 6</fullName>
    </recommendedName>
</protein>
<feature type="domain" description="Nrap protein" evidence="14">
    <location>
        <begin position="446"/>
        <end position="609"/>
    </location>
</feature>
<keyword evidence="5" id="KW-0158">Chromosome</keyword>
<dbReference type="GO" id="GO:0032545">
    <property type="term" value="C:CURI complex"/>
    <property type="evidence" value="ECO:0007669"/>
    <property type="project" value="TreeGrafter"/>
</dbReference>
<dbReference type="GO" id="GO:0005694">
    <property type="term" value="C:chromosome"/>
    <property type="evidence" value="ECO:0007669"/>
    <property type="project" value="UniProtKB-SubCell"/>
</dbReference>
<dbReference type="GO" id="GO:0006364">
    <property type="term" value="P:rRNA processing"/>
    <property type="evidence" value="ECO:0007669"/>
    <property type="project" value="TreeGrafter"/>
</dbReference>
<comment type="caution">
    <text evidence="18">The sequence shown here is derived from an EMBL/GenBank/DDBJ whole genome shotgun (WGS) entry which is preliminary data.</text>
</comment>
<comment type="subunit">
    <text evidence="9">Part of the small subunit (SSU) processome, composed of more than 70 proteins and the RNA chaperone small nucleolar RNA (snoRNA) U3.</text>
</comment>
<dbReference type="EMBL" id="CALOZG010000004">
    <property type="protein sequence ID" value="CAH4023321.1"/>
    <property type="molecule type" value="Genomic_DNA"/>
</dbReference>
<evidence type="ECO:0000256" key="10">
    <source>
        <dbReference type="RuleBase" id="RU364032"/>
    </source>
</evidence>
<comment type="subcellular location">
    <subcellularLocation>
        <location evidence="1">Chromosome</location>
    </subcellularLocation>
    <subcellularLocation>
        <location evidence="2 10">Nucleus</location>
        <location evidence="2 10">Nucleolus</location>
    </subcellularLocation>
</comment>
<evidence type="ECO:0000259" key="12">
    <source>
        <dbReference type="Pfam" id="PF03813"/>
    </source>
</evidence>
<keyword evidence="19" id="KW-1185">Reference proteome</keyword>
<dbReference type="Gene3D" id="1.10.1410.10">
    <property type="match status" value="2"/>
</dbReference>
<dbReference type="Pfam" id="PF17404">
    <property type="entry name" value="Nrap_D3"/>
    <property type="match status" value="1"/>
</dbReference>
<evidence type="ECO:0000256" key="4">
    <source>
        <dbReference type="ARBA" id="ARBA00016437"/>
    </source>
</evidence>
<evidence type="ECO:0000259" key="15">
    <source>
        <dbReference type="Pfam" id="PF17405"/>
    </source>
</evidence>
<dbReference type="Pfam" id="PF17403">
    <property type="entry name" value="Nrap_D2"/>
    <property type="match status" value="1"/>
</dbReference>
<dbReference type="Pfam" id="PF03813">
    <property type="entry name" value="Nrap"/>
    <property type="match status" value="1"/>
</dbReference>
<dbReference type="PANTHER" id="PTHR17972">
    <property type="entry name" value="NUCLEOLAR RNA-ASSOCIATED PROTEIN"/>
    <property type="match status" value="1"/>
</dbReference>
<dbReference type="InterPro" id="IPR035370">
    <property type="entry name" value="Nrap_D5"/>
</dbReference>
<dbReference type="Pfam" id="PF17406">
    <property type="entry name" value="Nrap_D5"/>
    <property type="match status" value="1"/>
</dbReference>
<organism evidence="18 19">
    <name type="scientific">Pieris brassicae</name>
    <name type="common">White butterfly</name>
    <name type="synonym">Large white butterfly</name>
    <dbReference type="NCBI Taxonomy" id="7116"/>
    <lineage>
        <taxon>Eukaryota</taxon>
        <taxon>Metazoa</taxon>
        <taxon>Ecdysozoa</taxon>
        <taxon>Arthropoda</taxon>
        <taxon>Hexapoda</taxon>
        <taxon>Insecta</taxon>
        <taxon>Pterygota</taxon>
        <taxon>Neoptera</taxon>
        <taxon>Endopterygota</taxon>
        <taxon>Lepidoptera</taxon>
        <taxon>Glossata</taxon>
        <taxon>Ditrysia</taxon>
        <taxon>Papilionoidea</taxon>
        <taxon>Pieridae</taxon>
        <taxon>Pierinae</taxon>
        <taxon>Pieris</taxon>
    </lineage>
</organism>
<feature type="domain" description="Nrap protein" evidence="17">
    <location>
        <begin position="990"/>
        <end position="1116"/>
    </location>
</feature>
<comment type="function">
    <text evidence="8">Part of the small subunit (SSU) processome, first precursor of the small eukaryotic ribosomal subunit. During the assembly of the SSU processome in the nucleolus, many ribosome biogenesis factors, an RNA chaperone and ribosomal proteins associate with the nascent pre-rRNA and work in concert to generate RNA folding, modifications, rearrangements and cleavage as well as targeted degradation of pre-ribosomal RNA by the RNA exosome.</text>
</comment>
<reference evidence="18" key="1">
    <citation type="submission" date="2022-05" db="EMBL/GenBank/DDBJ databases">
        <authorList>
            <person name="Okamura Y."/>
        </authorList>
    </citation>
    <scope>NUCLEOTIDE SEQUENCE</scope>
</reference>
<feature type="compositionally biased region" description="Basic and acidic residues" evidence="11">
    <location>
        <begin position="23"/>
        <end position="34"/>
    </location>
</feature>
<evidence type="ECO:0000256" key="5">
    <source>
        <dbReference type="ARBA" id="ARBA00022454"/>
    </source>
</evidence>
<evidence type="ECO:0000259" key="13">
    <source>
        <dbReference type="Pfam" id="PF17403"/>
    </source>
</evidence>
<sequence>MVKRQMKSSTTDNDGEINILNENGKRPAEDANKENKKRTRIKNLYRQPTAKELNRLHETENLFNSNLFRLQIDEVLDEVRLTEKTTKRFTVWFNSFREYLLSITEDNVEYDLSEKTLAKHLKASLPVCEKLNKTKAMFQFHKFKDINIVGSYDTGTAINASLLIDLQITVPAETYTKNDSINYRFHKKRAAYLAFIASYLQKSNLVEELKYSWCNMCVTKPVIDLKPSGKLGNYLTVRLNLVCEEEAYKLHRFSPGRNNLRESWLLSEKQENVSEVGPPTPYYNCSVLSDITANINNNFIKETLSNSENLKQAIILLKIWLRQRKLCVSGHIISLLVCCLVQMKRINNIMSSYQIVRNVWIYLKTSKWDTEGLSLCKSEDSPHIEQFLEHFPVVFLDKTGYYNICWQMCNGTYNALRRESELAVDMLDSAKLNSFIPLFMVPISNLTQFDHIVRFQNLQKLKTLVLQRVSKEDKINFGVDELPLVVNNIYKLLTKGLTDRADLILQLVEADFSWPVKKTPEKCKNVGFEEKLSFGLILNPANAIKIVDKGPQANLPEAEQFRLFWGDKSELRRFGDGSHVEACVWNADTFSERRAISTQIVDYLMKLKYDVPQSEIFHICNQLDSLTARKMAACEQSEELSVKVLQTFEEIRRDMRALTQLPLEISAVYGTSSVFSYTNPLPPLPSTSDPRAWRRASTCLIKPPQADKKLYLPPYAQANKAVIELSHSGKWPGEIEAFRCLKAAFHLQISERLTSQYSLPSQAYPTHIDVIKNGLSYRLEIFHPKEVTLLRREVEDGVVKFKESEESIRIQRDTFLLASLRGALHGLHQRHSAFGPTACLFKRWLSSHLLCPSHFPATLAELLTATVFLQPEPLTPPTQPTVGLYRVLQLLVQTDWATQIIFLDFNGDMTPEEIMEIEQKFSNRTEEDPVMCIVTSYDGAMPSIWSSSAPSKQVATRAQVLAKATLAYVEKALLKDTNDNLLPVFVPSYSGYDILIDLNATIVPYFNERIDARPKLPATIDVTNDVIPVLEFNPVEKYLEVLRSAYDEFALFFYDNYGGDVIAVLWKPHINDIREFQITNAHALVPIEGSDKKFKVNIEAIIEDFKILGEGIVKDVRNNS</sequence>
<evidence type="ECO:0000256" key="8">
    <source>
        <dbReference type="ARBA" id="ARBA00035000"/>
    </source>
</evidence>
<dbReference type="Pfam" id="PF17407">
    <property type="entry name" value="Nrap_D6"/>
    <property type="match status" value="1"/>
</dbReference>
<dbReference type="InterPro" id="IPR035369">
    <property type="entry name" value="Nrap_D4"/>
</dbReference>
<evidence type="ECO:0000256" key="9">
    <source>
        <dbReference type="ARBA" id="ARBA00035020"/>
    </source>
</evidence>
<evidence type="ECO:0000256" key="7">
    <source>
        <dbReference type="ARBA" id="ARBA00023242"/>
    </source>
</evidence>
<feature type="domain" description="Nrap protein" evidence="16">
    <location>
        <begin position="831"/>
        <end position="978"/>
    </location>
</feature>
<accession>A0A9P0TF32</accession>
<evidence type="ECO:0000313" key="19">
    <source>
        <dbReference type="Proteomes" id="UP001152562"/>
    </source>
</evidence>
<feature type="region of interest" description="Disordered" evidence="11">
    <location>
        <begin position="1"/>
        <end position="37"/>
    </location>
</feature>
<dbReference type="PANTHER" id="PTHR17972:SF0">
    <property type="entry name" value="NUCLEOLAR PROTEIN 6"/>
    <property type="match status" value="1"/>
</dbReference>
<dbReference type="GO" id="GO:0006409">
    <property type="term" value="P:tRNA export from nucleus"/>
    <property type="evidence" value="ECO:0007669"/>
    <property type="project" value="TreeGrafter"/>
</dbReference>
<evidence type="ECO:0000256" key="3">
    <source>
        <dbReference type="ARBA" id="ARBA00006674"/>
    </source>
</evidence>
<gene>
    <name evidence="18" type="ORF">PIBRA_LOCUS4173</name>
</gene>
<dbReference type="AlphaFoldDB" id="A0A9P0TF32"/>
<feature type="domain" description="Nrap protein" evidence="12">
    <location>
        <begin position="164"/>
        <end position="304"/>
    </location>
</feature>
<dbReference type="Gene3D" id="3.30.70.3030">
    <property type="match status" value="1"/>
</dbReference>
<evidence type="ECO:0000259" key="14">
    <source>
        <dbReference type="Pfam" id="PF17404"/>
    </source>
</evidence>
<dbReference type="InterPro" id="IPR035082">
    <property type="entry name" value="Nrap_D1"/>
</dbReference>
<dbReference type="GO" id="GO:0003723">
    <property type="term" value="F:RNA binding"/>
    <property type="evidence" value="ECO:0007669"/>
    <property type="project" value="UniProtKB-KW"/>
</dbReference>
<evidence type="ECO:0000256" key="11">
    <source>
        <dbReference type="SAM" id="MobiDB-lite"/>
    </source>
</evidence>
<keyword evidence="7 10" id="KW-0539">Nucleus</keyword>
<dbReference type="GO" id="GO:0034456">
    <property type="term" value="C:UTP-C complex"/>
    <property type="evidence" value="ECO:0007669"/>
    <property type="project" value="TreeGrafter"/>
</dbReference>
<evidence type="ECO:0000313" key="18">
    <source>
        <dbReference type="EMBL" id="CAH4023321.1"/>
    </source>
</evidence>
<feature type="domain" description="Nrap protein" evidence="13">
    <location>
        <begin position="310"/>
        <end position="441"/>
    </location>
</feature>
<evidence type="ECO:0000256" key="2">
    <source>
        <dbReference type="ARBA" id="ARBA00004604"/>
    </source>
</evidence>
<proteinExistence type="inferred from homology"/>
<name>A0A9P0TF32_PIEBR</name>
<dbReference type="InterPro" id="IPR035371">
    <property type="entry name" value="Nrap_D6"/>
</dbReference>
<evidence type="ECO:0000256" key="1">
    <source>
        <dbReference type="ARBA" id="ARBA00004286"/>
    </source>
</evidence>
<evidence type="ECO:0000256" key="6">
    <source>
        <dbReference type="ARBA" id="ARBA00022884"/>
    </source>
</evidence>